<keyword evidence="2" id="KW-1185">Reference proteome</keyword>
<dbReference type="InParanoid" id="E4ZHF0"/>
<protein>
    <submittedName>
        <fullName evidence="1">Predicted protein</fullName>
    </submittedName>
</protein>
<name>E4ZHF0_LEPMJ</name>
<evidence type="ECO:0000313" key="2">
    <source>
        <dbReference type="Proteomes" id="UP000002668"/>
    </source>
</evidence>
<evidence type="ECO:0000313" key="1">
    <source>
        <dbReference type="EMBL" id="CBX90720.1"/>
    </source>
</evidence>
<gene>
    <name evidence="1" type="ORF">LEMA_uP057540.1</name>
</gene>
<reference evidence="2" key="1">
    <citation type="journal article" date="2011" name="Nat. Commun.">
        <title>Effector diversification within compartments of the Leptosphaeria maculans genome affected by Repeat-Induced Point mutations.</title>
        <authorList>
            <person name="Rouxel T."/>
            <person name="Grandaubert J."/>
            <person name="Hane J.K."/>
            <person name="Hoede C."/>
            <person name="van de Wouw A.P."/>
            <person name="Couloux A."/>
            <person name="Dominguez V."/>
            <person name="Anthouard V."/>
            <person name="Bally P."/>
            <person name="Bourras S."/>
            <person name="Cozijnsen A.J."/>
            <person name="Ciuffetti L.M."/>
            <person name="Degrave A."/>
            <person name="Dilmaghani A."/>
            <person name="Duret L."/>
            <person name="Fudal I."/>
            <person name="Goodwin S.B."/>
            <person name="Gout L."/>
            <person name="Glaser N."/>
            <person name="Linglin J."/>
            <person name="Kema G.H.J."/>
            <person name="Lapalu N."/>
            <person name="Lawrence C.B."/>
            <person name="May K."/>
            <person name="Meyer M."/>
            <person name="Ollivier B."/>
            <person name="Poulain J."/>
            <person name="Schoch C.L."/>
            <person name="Simon A."/>
            <person name="Spatafora J.W."/>
            <person name="Stachowiak A."/>
            <person name="Turgeon B.G."/>
            <person name="Tyler B.M."/>
            <person name="Vincent D."/>
            <person name="Weissenbach J."/>
            <person name="Amselem J."/>
            <person name="Quesneville H."/>
            <person name="Oliver R.P."/>
            <person name="Wincker P."/>
            <person name="Balesdent M.-H."/>
            <person name="Howlett B.J."/>
        </authorList>
    </citation>
    <scope>NUCLEOTIDE SEQUENCE [LARGE SCALE GENOMIC DNA]</scope>
    <source>
        <strain evidence="2">JN3 / isolate v23.1.3 / race Av1-4-5-6-7-8</strain>
    </source>
</reference>
<organism evidence="2">
    <name type="scientific">Leptosphaeria maculans (strain JN3 / isolate v23.1.3 / race Av1-4-5-6-7-8)</name>
    <name type="common">Blackleg fungus</name>
    <name type="synonym">Phoma lingam</name>
    <dbReference type="NCBI Taxonomy" id="985895"/>
    <lineage>
        <taxon>Eukaryota</taxon>
        <taxon>Fungi</taxon>
        <taxon>Dikarya</taxon>
        <taxon>Ascomycota</taxon>
        <taxon>Pezizomycotina</taxon>
        <taxon>Dothideomycetes</taxon>
        <taxon>Pleosporomycetidae</taxon>
        <taxon>Pleosporales</taxon>
        <taxon>Pleosporineae</taxon>
        <taxon>Leptosphaeriaceae</taxon>
        <taxon>Plenodomus</taxon>
        <taxon>Plenodomus lingam/Leptosphaeria maculans species complex</taxon>
    </lineage>
</organism>
<proteinExistence type="predicted"/>
<sequence>MQRHHGIVGNIQNSTRHFLSHHLLSEQITATNYIFHSPLTLWPHSCLVLNADQVHIWGAGPVRTCHTLSASVIVDGDRIVTSAAPVAVGFYMRKS</sequence>
<dbReference type="HOGENOM" id="CLU_2373158_0_0_1"/>
<accession>E4ZHF0</accession>
<dbReference type="EMBL" id="FP929065">
    <property type="protein sequence ID" value="CBX90720.1"/>
    <property type="molecule type" value="Genomic_DNA"/>
</dbReference>
<dbReference type="VEuPathDB" id="FungiDB:LEMA_uP057540.1"/>
<dbReference type="AlphaFoldDB" id="E4ZHF0"/>
<dbReference type="Proteomes" id="UP000002668">
    <property type="component" value="Genome"/>
</dbReference>